<dbReference type="PANTHER" id="PTHR34800:SF1">
    <property type="entry name" value="TETRAPYRROLE-BINDING PROTEIN, CHLOROPLASTIC"/>
    <property type="match status" value="1"/>
</dbReference>
<evidence type="ECO:0000313" key="4">
    <source>
        <dbReference type="EMBL" id="GET41672.1"/>
    </source>
</evidence>
<feature type="region of interest" description="Disordered" evidence="1">
    <location>
        <begin position="308"/>
        <end position="339"/>
    </location>
</feature>
<dbReference type="PANTHER" id="PTHR34800">
    <property type="entry name" value="TETRAPYRROLE-BINDING PROTEIN, CHLOROPLASTIC"/>
    <property type="match status" value="1"/>
</dbReference>
<dbReference type="Pfam" id="PF05419">
    <property type="entry name" value="GUN4"/>
    <property type="match status" value="1"/>
</dbReference>
<dbReference type="SUPFAM" id="SSF52129">
    <property type="entry name" value="Caspase-like"/>
    <property type="match status" value="1"/>
</dbReference>
<dbReference type="InterPro" id="IPR008629">
    <property type="entry name" value="GUN4-like"/>
</dbReference>
<dbReference type="Gene3D" id="1.25.40.620">
    <property type="match status" value="1"/>
</dbReference>
<dbReference type="Pfam" id="PF00656">
    <property type="entry name" value="Peptidase_C14"/>
    <property type="match status" value="1"/>
</dbReference>
<dbReference type="GO" id="GO:0006508">
    <property type="term" value="P:proteolysis"/>
    <property type="evidence" value="ECO:0007669"/>
    <property type="project" value="InterPro"/>
</dbReference>
<sequence length="509" mass="57365">MARNQAIVIGINQYNPNNLTPLNYAKRDAELVRDFFEQEAGFEKVYFFSDDAAEINLRPGVTIPSQPTLGNLESFLLDYFEKPRLKAGDNFWFFFAGHGLRYADRDYLMPCDANPRNVERTAIPVSYVTERLRRCGADNVVLILDSCRNIGGRGLGIGGEHQQGVVTIFSGSPSEISYEIDKLQQGAFTHTLLEALRIQGEGNCATVERLYQYLSYRVPELNRQHNKPRQTPYIIAEPATKYHLILLPKYATLRDIETLKLDACKAELEGDLELAKQLWIRVNIAASGSDMDAILAFQRIAQRVGHEVVSQPSSDSQVRGGRSPQPPLQKGAKSEAKPNDEGVKLVSAVGMDYGKLRDLLAAGKWQEADEETARVMLKVAGREKEGWLDTYSIENFPCEDLRTIDQLWVKYSNGYFGFSVQKRIWLEVGGKLGEYDTEVWEKFGDRVGWRVNDKWLYYSELTFSPNAPGGHLPWMGRGLGLGWGVWVSGVVWLSWAVGDLFSRAETCKV</sequence>
<dbReference type="SUPFAM" id="SSF140869">
    <property type="entry name" value="GUN4-like"/>
    <property type="match status" value="1"/>
</dbReference>
<dbReference type="GO" id="GO:0004197">
    <property type="term" value="F:cysteine-type endopeptidase activity"/>
    <property type="evidence" value="ECO:0007669"/>
    <property type="project" value="InterPro"/>
</dbReference>
<comment type="caution">
    <text evidence="4">The sequence shown here is derived from an EMBL/GenBank/DDBJ whole genome shotgun (WGS) entry which is preliminary data.</text>
</comment>
<feature type="domain" description="Peptidase C14 caspase" evidence="2">
    <location>
        <begin position="5"/>
        <end position="240"/>
    </location>
</feature>
<dbReference type="Gene3D" id="3.40.50.1460">
    <property type="match status" value="1"/>
</dbReference>
<reference evidence="4" key="1">
    <citation type="submission" date="2019-10" db="EMBL/GenBank/DDBJ databases">
        <title>Draft genome sequece of Microseira wollei NIES-4236.</title>
        <authorList>
            <person name="Yamaguchi H."/>
            <person name="Suzuki S."/>
            <person name="Kawachi M."/>
        </authorList>
    </citation>
    <scope>NUCLEOTIDE SEQUENCE</scope>
    <source>
        <strain evidence="4">NIES-4236</strain>
    </source>
</reference>
<organism evidence="4 5">
    <name type="scientific">Microseira wollei NIES-4236</name>
    <dbReference type="NCBI Taxonomy" id="2530354"/>
    <lineage>
        <taxon>Bacteria</taxon>
        <taxon>Bacillati</taxon>
        <taxon>Cyanobacteriota</taxon>
        <taxon>Cyanophyceae</taxon>
        <taxon>Oscillatoriophycideae</taxon>
        <taxon>Aerosakkonematales</taxon>
        <taxon>Aerosakkonemataceae</taxon>
        <taxon>Microseira</taxon>
    </lineage>
</organism>
<dbReference type="Proteomes" id="UP001050975">
    <property type="component" value="Unassembled WGS sequence"/>
</dbReference>
<name>A0AAV3XFE7_9CYAN</name>
<dbReference type="Gene3D" id="1.10.10.1770">
    <property type="entry name" value="Gun4-like"/>
    <property type="match status" value="1"/>
</dbReference>
<dbReference type="InterPro" id="IPR011600">
    <property type="entry name" value="Pept_C14_caspase"/>
</dbReference>
<dbReference type="InterPro" id="IPR037215">
    <property type="entry name" value="GUN4-like_sf"/>
</dbReference>
<evidence type="ECO:0000256" key="1">
    <source>
        <dbReference type="SAM" id="MobiDB-lite"/>
    </source>
</evidence>
<accession>A0AAV3XFE7</accession>
<protein>
    <submittedName>
        <fullName evidence="4">GUN4 domain protein</fullName>
    </submittedName>
</protein>
<dbReference type="CDD" id="cd16383">
    <property type="entry name" value="GUN4"/>
    <property type="match status" value="1"/>
</dbReference>
<dbReference type="RefSeq" id="WP_226588149.1">
    <property type="nucleotide sequence ID" value="NZ_BLAY01000130.1"/>
</dbReference>
<evidence type="ECO:0000259" key="2">
    <source>
        <dbReference type="Pfam" id="PF00656"/>
    </source>
</evidence>
<proteinExistence type="predicted"/>
<dbReference type="GO" id="GO:0046906">
    <property type="term" value="F:tetrapyrrole binding"/>
    <property type="evidence" value="ECO:0007669"/>
    <property type="project" value="TreeGrafter"/>
</dbReference>
<gene>
    <name evidence="4" type="ORF">MiSe_64850</name>
</gene>
<dbReference type="InterPro" id="IPR029030">
    <property type="entry name" value="Caspase-like_dom_sf"/>
</dbReference>
<dbReference type="EMBL" id="BLAY01000130">
    <property type="protein sequence ID" value="GET41672.1"/>
    <property type="molecule type" value="Genomic_DNA"/>
</dbReference>
<evidence type="ECO:0000313" key="5">
    <source>
        <dbReference type="Proteomes" id="UP001050975"/>
    </source>
</evidence>
<keyword evidence="5" id="KW-1185">Reference proteome</keyword>
<evidence type="ECO:0000259" key="3">
    <source>
        <dbReference type="Pfam" id="PF05419"/>
    </source>
</evidence>
<feature type="domain" description="GUN4-like" evidence="3">
    <location>
        <begin position="348"/>
        <end position="476"/>
    </location>
</feature>
<dbReference type="AlphaFoldDB" id="A0AAV3XFE7"/>